<dbReference type="SUPFAM" id="SSF50630">
    <property type="entry name" value="Acid proteases"/>
    <property type="match status" value="1"/>
</dbReference>
<sequence length="84" mass="9624">MINSDHLLTPIDNYEYLMKLQISTPPFCTISDLYTGSDIIWTQCLPCLNCFNQSNPIIDPSKSLTYKEKQCNTPNDPSCDYKLI</sequence>
<dbReference type="PROSITE" id="PS51767">
    <property type="entry name" value="PEPTIDASE_A1"/>
    <property type="match status" value="1"/>
</dbReference>
<dbReference type="Pfam" id="PF14543">
    <property type="entry name" value="TAXi_N"/>
    <property type="match status" value="1"/>
</dbReference>
<comment type="similarity">
    <text evidence="1">Belongs to the peptidase A1 family.</text>
</comment>
<dbReference type="EMBL" id="HG994368">
    <property type="protein sequence ID" value="CAF1863381.1"/>
    <property type="molecule type" value="Genomic_DNA"/>
</dbReference>
<dbReference type="OMA" id="MSAVNTH"/>
<dbReference type="InterPro" id="IPR032861">
    <property type="entry name" value="TAXi_N"/>
</dbReference>
<reference evidence="5" key="1">
    <citation type="submission" date="2021-01" db="EMBL/GenBank/DDBJ databases">
        <authorList>
            <consortium name="Genoscope - CEA"/>
            <person name="William W."/>
        </authorList>
    </citation>
    <scope>NUCLEOTIDE SEQUENCE</scope>
</reference>
<dbReference type="GO" id="GO:0008233">
    <property type="term" value="F:peptidase activity"/>
    <property type="evidence" value="ECO:0007669"/>
    <property type="project" value="UniProtKB-KW"/>
</dbReference>
<dbReference type="PANTHER" id="PTHR47967:SF24">
    <property type="entry name" value="PEPTIDASE A1 DOMAIN-CONTAINING PROTEIN"/>
    <property type="match status" value="1"/>
</dbReference>
<evidence type="ECO:0000259" key="4">
    <source>
        <dbReference type="PROSITE" id="PS51767"/>
    </source>
</evidence>
<protein>
    <submittedName>
        <fullName evidence="5">(rape) hypothetical protein</fullName>
    </submittedName>
</protein>
<dbReference type="GO" id="GO:0006508">
    <property type="term" value="P:proteolysis"/>
    <property type="evidence" value="ECO:0007669"/>
    <property type="project" value="UniProtKB-KW"/>
</dbReference>
<dbReference type="Gramene" id="CDX77165">
    <property type="protein sequence ID" value="CDX77165"/>
    <property type="gene ID" value="GSBRNA2T00127791001"/>
</dbReference>
<evidence type="ECO:0000313" key="5">
    <source>
        <dbReference type="EMBL" id="CAF1863381.1"/>
    </source>
</evidence>
<keyword evidence="3" id="KW-0378">Hydrolase</keyword>
<organism evidence="5">
    <name type="scientific">Brassica napus</name>
    <name type="common">Rape</name>
    <dbReference type="NCBI Taxonomy" id="3708"/>
    <lineage>
        <taxon>Eukaryota</taxon>
        <taxon>Viridiplantae</taxon>
        <taxon>Streptophyta</taxon>
        <taxon>Embryophyta</taxon>
        <taxon>Tracheophyta</taxon>
        <taxon>Spermatophyta</taxon>
        <taxon>Magnoliopsida</taxon>
        <taxon>eudicotyledons</taxon>
        <taxon>Gunneridae</taxon>
        <taxon>Pentapetalae</taxon>
        <taxon>rosids</taxon>
        <taxon>malvids</taxon>
        <taxon>Brassicales</taxon>
        <taxon>Brassicaceae</taxon>
        <taxon>Brassiceae</taxon>
        <taxon>Brassica</taxon>
    </lineage>
</organism>
<feature type="domain" description="Peptidase A1" evidence="4">
    <location>
        <begin position="16"/>
        <end position="84"/>
    </location>
</feature>
<proteinExistence type="inferred from homology"/>
<dbReference type="Gene3D" id="2.40.70.10">
    <property type="entry name" value="Acid Proteases"/>
    <property type="match status" value="1"/>
</dbReference>
<dbReference type="InterPro" id="IPR021109">
    <property type="entry name" value="Peptidase_aspartic_dom_sf"/>
</dbReference>
<dbReference type="PANTHER" id="PTHR47967">
    <property type="entry name" value="OS07G0603500 PROTEIN-RELATED"/>
    <property type="match status" value="1"/>
</dbReference>
<accession>A0A816JNV1</accession>
<evidence type="ECO:0000256" key="2">
    <source>
        <dbReference type="ARBA" id="ARBA00022670"/>
    </source>
</evidence>
<dbReference type="Proteomes" id="UP001295469">
    <property type="component" value="Chromosome C04"/>
</dbReference>
<dbReference type="InterPro" id="IPR033121">
    <property type="entry name" value="PEPTIDASE_A1"/>
</dbReference>
<dbReference type="InterPro" id="IPR051708">
    <property type="entry name" value="Plant_Aspart_Prot_A1"/>
</dbReference>
<evidence type="ECO:0000256" key="3">
    <source>
        <dbReference type="ARBA" id="ARBA00022801"/>
    </source>
</evidence>
<dbReference type="AlphaFoldDB" id="A0A816JNV1"/>
<gene>
    <name evidence="5" type="ORF">DARMORV10_C04P57370.1</name>
</gene>
<name>A0A816JNV1_BRANA</name>
<keyword evidence="2" id="KW-0645">Protease</keyword>
<evidence type="ECO:0000256" key="1">
    <source>
        <dbReference type="ARBA" id="ARBA00007447"/>
    </source>
</evidence>